<evidence type="ECO:0000313" key="4">
    <source>
        <dbReference type="Proteomes" id="UP000262712"/>
    </source>
</evidence>
<proteinExistence type="predicted"/>
<dbReference type="AlphaFoldDB" id="A0A2G1DEN5"/>
<dbReference type="RefSeq" id="WP_099343548.1">
    <property type="nucleotide sequence ID" value="NZ_CP032098.1"/>
</dbReference>
<gene>
    <name evidence="1" type="ORF">AMOL_2124</name>
    <name evidence="2" type="ORF">CPU12_12980</name>
</gene>
<protein>
    <submittedName>
        <fullName evidence="2">Uncharacterized protein</fullName>
    </submittedName>
</protein>
<dbReference type="EMBL" id="NXFY01000028">
    <property type="protein sequence ID" value="PHO16955.1"/>
    <property type="molecule type" value="Genomic_DNA"/>
</dbReference>
<evidence type="ECO:0000313" key="1">
    <source>
        <dbReference type="EMBL" id="AXX93077.1"/>
    </source>
</evidence>
<reference evidence="2 3" key="1">
    <citation type="submission" date="2017-09" db="EMBL/GenBank/DDBJ databases">
        <title>Arcobacter canalis sp. nov., a new species isolated from a water canal contaminated with urban sewage.</title>
        <authorList>
            <person name="Perez-Cataluna A."/>
            <person name="Salas-Masso N."/>
            <person name="Figueras M.J."/>
        </authorList>
    </citation>
    <scope>NUCLEOTIDE SEQUENCE [LARGE SCALE GENOMIC DNA]</scope>
    <source>
        <strain evidence="2 3">F98-3</strain>
    </source>
</reference>
<reference evidence="1 4" key="2">
    <citation type="submission" date="2018-08" db="EMBL/GenBank/DDBJ databases">
        <title>Complete genome of the Arcobacter molluscorum type strain LMG 25693.</title>
        <authorList>
            <person name="Miller W.G."/>
            <person name="Yee E."/>
            <person name="Bono J.L."/>
        </authorList>
    </citation>
    <scope>NUCLEOTIDE SEQUENCE [LARGE SCALE GENOMIC DNA]</scope>
    <source>
        <strain evidence="1 4">CECT 7696</strain>
    </source>
</reference>
<keyword evidence="3" id="KW-1185">Reference proteome</keyword>
<organism evidence="2 3">
    <name type="scientific">Malaciobacter molluscorum LMG 25693</name>
    <dbReference type="NCBI Taxonomy" id="870501"/>
    <lineage>
        <taxon>Bacteria</taxon>
        <taxon>Pseudomonadati</taxon>
        <taxon>Campylobacterota</taxon>
        <taxon>Epsilonproteobacteria</taxon>
        <taxon>Campylobacterales</taxon>
        <taxon>Arcobacteraceae</taxon>
        <taxon>Malaciobacter</taxon>
    </lineage>
</organism>
<dbReference type="EMBL" id="CP032098">
    <property type="protein sequence ID" value="AXX93077.1"/>
    <property type="molecule type" value="Genomic_DNA"/>
</dbReference>
<dbReference type="Proteomes" id="UP000262712">
    <property type="component" value="Chromosome"/>
</dbReference>
<evidence type="ECO:0000313" key="2">
    <source>
        <dbReference type="EMBL" id="PHO16955.1"/>
    </source>
</evidence>
<sequence length="254" mass="30039">MNIKFDIRDNFLGFIGNTEFLPKDFDQFTSIKRLRQLFLVLSNNIIKDACIFTKYEQKKLSNYSLQKAFIYKINKMLPNSCIFIQKQNLKFNFCKNSTLIINAFKNKKNLIISTANKKLLNVARLISYCYTNKQMQILLDKDLLFHEFVYQKVKRLHKNKEVKDLGNAISIKGKDVDALKIYTSWKDIKTNQPNIKEEVEYAIKSIKNENYAQVYLVYPKANDFKRHIPVYVDELKDENYVIKAIPYSLRSTIR</sequence>
<evidence type="ECO:0000313" key="3">
    <source>
        <dbReference type="Proteomes" id="UP000221222"/>
    </source>
</evidence>
<dbReference type="Proteomes" id="UP000221222">
    <property type="component" value="Unassembled WGS sequence"/>
</dbReference>
<accession>A0A2G1DEN5</accession>
<name>A0A2G1DEN5_9BACT</name>
<dbReference type="KEGG" id="amol:AMOL_2124"/>